<organism evidence="4 5">
    <name type="scientific">Nocardiopsis coralli</name>
    <dbReference type="NCBI Taxonomy" id="2772213"/>
    <lineage>
        <taxon>Bacteria</taxon>
        <taxon>Bacillati</taxon>
        <taxon>Actinomycetota</taxon>
        <taxon>Actinomycetes</taxon>
        <taxon>Streptosporangiales</taxon>
        <taxon>Nocardiopsidaceae</taxon>
        <taxon>Nocardiopsis</taxon>
    </lineage>
</organism>
<keyword evidence="2" id="KW-0472">Membrane</keyword>
<reference evidence="4 5" key="1">
    <citation type="submission" date="2020-09" db="EMBL/GenBank/DDBJ databases">
        <title>Diversity and distribution of actinomycetes associated with coral in the coast of Hainan.</title>
        <authorList>
            <person name="Li F."/>
        </authorList>
    </citation>
    <scope>NUCLEOTIDE SEQUENCE [LARGE SCALE GENOMIC DNA]</scope>
    <source>
        <strain evidence="4 5">HNM0947</strain>
    </source>
</reference>
<evidence type="ECO:0000313" key="4">
    <source>
        <dbReference type="EMBL" id="MBE3001226.1"/>
    </source>
</evidence>
<evidence type="ECO:0000256" key="1">
    <source>
        <dbReference type="SAM" id="MobiDB-lite"/>
    </source>
</evidence>
<comment type="caution">
    <text evidence="4">The sequence shown here is derived from an EMBL/GenBank/DDBJ whole genome shotgun (WGS) entry which is preliminary data.</text>
</comment>
<evidence type="ECO:0000259" key="3">
    <source>
        <dbReference type="Pfam" id="PF13360"/>
    </source>
</evidence>
<accession>A0ABR9PBK4</accession>
<evidence type="ECO:0000256" key="2">
    <source>
        <dbReference type="SAM" id="Phobius"/>
    </source>
</evidence>
<dbReference type="InterPro" id="IPR015943">
    <property type="entry name" value="WD40/YVTN_repeat-like_dom_sf"/>
</dbReference>
<keyword evidence="5" id="KW-1185">Reference proteome</keyword>
<name>A0ABR9PBK4_9ACTN</name>
<dbReference type="InterPro" id="IPR002372">
    <property type="entry name" value="PQQ_rpt_dom"/>
</dbReference>
<feature type="domain" description="Pyrrolo-quinoline quinone repeat" evidence="3">
    <location>
        <begin position="383"/>
        <end position="446"/>
    </location>
</feature>
<dbReference type="EMBL" id="JADBGI010000022">
    <property type="protein sequence ID" value="MBE3001226.1"/>
    <property type="molecule type" value="Genomic_DNA"/>
</dbReference>
<feature type="transmembrane region" description="Helical" evidence="2">
    <location>
        <begin position="111"/>
        <end position="129"/>
    </location>
</feature>
<gene>
    <name evidence="4" type="ORF">IDM40_21385</name>
</gene>
<dbReference type="RefSeq" id="WP_193123825.1">
    <property type="nucleotide sequence ID" value="NZ_JADBGI010000022.1"/>
</dbReference>
<dbReference type="Pfam" id="PF13360">
    <property type="entry name" value="PQQ_2"/>
    <property type="match status" value="1"/>
</dbReference>
<protein>
    <submittedName>
        <fullName evidence="4">PQQ-binding-like beta-propeller repeat protein</fullName>
    </submittedName>
</protein>
<keyword evidence="2" id="KW-0812">Transmembrane</keyword>
<evidence type="ECO:0000313" key="5">
    <source>
        <dbReference type="Proteomes" id="UP000806528"/>
    </source>
</evidence>
<feature type="region of interest" description="Disordered" evidence="1">
    <location>
        <begin position="399"/>
        <end position="421"/>
    </location>
</feature>
<dbReference type="Gene3D" id="2.130.10.10">
    <property type="entry name" value="YVTN repeat-like/Quinoprotein amine dehydrogenase"/>
    <property type="match status" value="1"/>
</dbReference>
<sequence>MRAAIAWVGLGLIAGALVWAAVSVVLYFGHENDGITVRVTISIAIAVLFGLATLVMAPRWRAEDPAPDRDARMIAALAAAGVGVVLAVLLYAEVSEGSVGPVGSLPAQLHAWLVIGAVVLGTFLMLPLADRPSTRPLSHSFPAFTAGTLSVVLCGGLVHTALFPQVGHRTAGDLGEPAPTPETVTEVGWSWEPEHGTSVEGIEVGTHGPLVALSDGLVSLDGTDGSEIWSYRLPASTETDVEAWVDGDRVVLVQEPLDGSDDATADVLDLETGEPLPGLQQISQPRSGDIDDHVVARTGKQVVHVEFAERVEDPTVLRSGSAETGEQQWSTSLPSEDGLACYTGTPEWLHGLLVTGHLCEEAEGYDGGMLGYTEDGDEAQVEHTVVALDPETGEQVWERSWTGPGDVGPPQAASGGHPTEGADPVIVVETGEEGPALVLDPATGEDAVTLPERAEDLQFAGFLGADSESATYMLDREDGLPEIERATADGAPPETAETGGFVSLEMEGAVALGAAALTLESEVSAGAPHPRVQVHGFEGRRGTVTEGGISLTREDEGFPGRQMVAVPGAVVAVINTEVEAARVTRENWTEEAVRGLTH</sequence>
<dbReference type="Proteomes" id="UP000806528">
    <property type="component" value="Unassembled WGS sequence"/>
</dbReference>
<feature type="transmembrane region" description="Helical" evidence="2">
    <location>
        <begin position="70"/>
        <end position="91"/>
    </location>
</feature>
<proteinExistence type="predicted"/>
<feature type="transmembrane region" description="Helical" evidence="2">
    <location>
        <begin position="141"/>
        <end position="162"/>
    </location>
</feature>
<feature type="transmembrane region" description="Helical" evidence="2">
    <location>
        <begin position="36"/>
        <end position="58"/>
    </location>
</feature>
<keyword evidence="2" id="KW-1133">Transmembrane helix</keyword>
<dbReference type="InterPro" id="IPR011047">
    <property type="entry name" value="Quinoprotein_ADH-like_sf"/>
</dbReference>
<dbReference type="SUPFAM" id="SSF50998">
    <property type="entry name" value="Quinoprotein alcohol dehydrogenase-like"/>
    <property type="match status" value="1"/>
</dbReference>